<dbReference type="EMBL" id="LN681535">
    <property type="protein sequence ID" value="CEK40275.1"/>
    <property type="molecule type" value="Genomic_DNA"/>
</dbReference>
<dbReference type="InterPro" id="IPR018925">
    <property type="entry name" value="XtmA-like_N"/>
</dbReference>
<sequence length="235" mass="26987">MICISIKNSNREKAFEIYKEKNGRIKLIDISKMLEEKSCNISRWKKIDRWDYRLGINKKVGAPAGNQNALGHEGGAPAGNQNARTHGFFSKLLPARTYEIVKYIEKDGGNSLDILWNSIVVQYAKILDSFKITHVKNKKDHTTDIKKNGNKIKEYEIQHSWDKVTNAMKAEATAFKALSKMIKDYEELLHKNWDLATEEQKSRIENIKARTNKLTGNDLEIEDIEEIEAEIYGSN</sequence>
<accession>A0A0A8WEP9</accession>
<evidence type="ECO:0000313" key="2">
    <source>
        <dbReference type="EMBL" id="CEK40275.1"/>
    </source>
</evidence>
<proteinExistence type="predicted"/>
<dbReference type="KEGG" id="vg:26646975"/>
<name>A0A0A8WEP9_9CAUD</name>
<dbReference type="Pfam" id="PF10668">
    <property type="entry name" value="Phage_terminase"/>
    <property type="match status" value="1"/>
</dbReference>
<evidence type="ECO:0000313" key="3">
    <source>
        <dbReference type="Proteomes" id="UP000030729"/>
    </source>
</evidence>
<organism evidence="2 3">
    <name type="scientific">Clostridium phage phiCD111</name>
    <dbReference type="NCBI Taxonomy" id="1582150"/>
    <lineage>
        <taxon>Viruses</taxon>
        <taxon>Duplodnaviria</taxon>
        <taxon>Heunggongvirae</taxon>
        <taxon>Uroviricota</taxon>
        <taxon>Caudoviricetes</taxon>
        <taxon>Leicestervirus</taxon>
        <taxon>Leicestervirus CD111</taxon>
    </lineage>
</organism>
<evidence type="ECO:0000259" key="1">
    <source>
        <dbReference type="Pfam" id="PF10668"/>
    </source>
</evidence>
<protein>
    <submittedName>
        <fullName evidence="2">Terminase small subunit</fullName>
    </submittedName>
</protein>
<feature type="domain" description="PBSX phage terminase small subunit-like N-terminal" evidence="1">
    <location>
        <begin position="8"/>
        <end position="53"/>
    </location>
</feature>
<dbReference type="NCBIfam" id="NF040601">
    <property type="entry name" value="TerS_not_xtmA"/>
    <property type="match status" value="1"/>
</dbReference>
<gene>
    <name evidence="2" type="ORF">PHICD111_20001</name>
</gene>
<dbReference type="OrthoDB" id="16734at10239"/>
<dbReference type="RefSeq" id="YP_009208354.1">
    <property type="nucleotide sequence ID" value="NC_028905.1"/>
</dbReference>
<dbReference type="GeneID" id="26646975"/>
<reference evidence="2 3" key="1">
    <citation type="submission" date="2014-12" db="EMBL/GenBank/DDBJ databases">
        <title>Whole Genome Sequence and Molecular Characterization of Siphoviridae / Myoviridae Phage Infecting Clostridium difficile.</title>
        <authorList>
            <person name="Monot M."/>
        </authorList>
    </citation>
    <scope>NUCLEOTIDE SEQUENCE [LARGE SCALE GENOMIC DNA]</scope>
</reference>
<dbReference type="Proteomes" id="UP000030729">
    <property type="component" value="Genome"/>
</dbReference>
<keyword evidence="3" id="KW-1185">Reference proteome</keyword>